<protein>
    <submittedName>
        <fullName evidence="4">RdgB/HAM1 family non-canonical purine NTP pyrophosphatase</fullName>
        <ecNumber evidence="4">3.6.1.66</ecNumber>
    </submittedName>
</protein>
<comment type="caution">
    <text evidence="4">The sequence shown here is derived from an EMBL/GenBank/DDBJ whole genome shotgun (WGS) entry which is preliminary data.</text>
</comment>
<dbReference type="SUPFAM" id="SSF52972">
    <property type="entry name" value="ITPase-like"/>
    <property type="match status" value="1"/>
</dbReference>
<dbReference type="InterPro" id="IPR002637">
    <property type="entry name" value="RdgB/HAM1"/>
</dbReference>
<evidence type="ECO:0000313" key="4">
    <source>
        <dbReference type="EMBL" id="MFB9837735.1"/>
    </source>
</evidence>
<sequence>MFALDHISLITGNQGKAREYESLLGTEVTAVKESLTEIQETDVVRVVRRKAGDAYAKLKSPVLVDDTGLALSAWNGLPGALVAWFLDAVGPEGILEMAANLTDRRATVTTALGYADEEGVRVFTGTLDGSLTTEPRGDNGFGYDPIFLPDGHGRTFAEMSSDEKNAVSHRRLAVDALREGLGLAT</sequence>
<dbReference type="PANTHER" id="PTHR11067">
    <property type="entry name" value="INOSINE TRIPHOSPHATE PYROPHOSPHATASE/HAM1 PROTEIN"/>
    <property type="match status" value="1"/>
</dbReference>
<proteinExistence type="inferred from homology"/>
<keyword evidence="2 3" id="KW-0378">Hydrolase</keyword>
<dbReference type="EC" id="3.6.1.66" evidence="4"/>
<dbReference type="PANTHER" id="PTHR11067:SF9">
    <property type="entry name" value="INOSINE TRIPHOSPHATE PYROPHOSPHATASE"/>
    <property type="match status" value="1"/>
</dbReference>
<reference evidence="4 5" key="1">
    <citation type="submission" date="2024-09" db="EMBL/GenBank/DDBJ databases">
        <authorList>
            <person name="Sun Q."/>
            <person name="Mori K."/>
        </authorList>
    </citation>
    <scope>NUCLEOTIDE SEQUENCE [LARGE SCALE GENOMIC DNA]</scope>
    <source>
        <strain evidence="4 5">TBRC 0563</strain>
    </source>
</reference>
<dbReference type="Pfam" id="PF01725">
    <property type="entry name" value="Ham1p_like"/>
    <property type="match status" value="1"/>
</dbReference>
<dbReference type="Proteomes" id="UP001589627">
    <property type="component" value="Unassembled WGS sequence"/>
</dbReference>
<evidence type="ECO:0000256" key="1">
    <source>
        <dbReference type="ARBA" id="ARBA00008023"/>
    </source>
</evidence>
<comment type="similarity">
    <text evidence="1 3">Belongs to the HAM1 NTPase family.</text>
</comment>
<dbReference type="Gene3D" id="3.90.950.10">
    <property type="match status" value="1"/>
</dbReference>
<evidence type="ECO:0000256" key="2">
    <source>
        <dbReference type="ARBA" id="ARBA00022801"/>
    </source>
</evidence>
<organism evidence="4 5">
    <name type="scientific">Actinoallomurus acaciae</name>
    <dbReference type="NCBI Taxonomy" id="502577"/>
    <lineage>
        <taxon>Bacteria</taxon>
        <taxon>Bacillati</taxon>
        <taxon>Actinomycetota</taxon>
        <taxon>Actinomycetes</taxon>
        <taxon>Streptosporangiales</taxon>
        <taxon>Thermomonosporaceae</taxon>
        <taxon>Actinoallomurus</taxon>
    </lineage>
</organism>
<dbReference type="RefSeq" id="WP_378210650.1">
    <property type="nucleotide sequence ID" value="NZ_JBHLZP010000416.1"/>
</dbReference>
<dbReference type="CDD" id="cd00515">
    <property type="entry name" value="HAM1"/>
    <property type="match status" value="1"/>
</dbReference>
<evidence type="ECO:0000256" key="3">
    <source>
        <dbReference type="RuleBase" id="RU003781"/>
    </source>
</evidence>
<keyword evidence="5" id="KW-1185">Reference proteome</keyword>
<accession>A0ABV5YRP1</accession>
<dbReference type="NCBIfam" id="TIGR00042">
    <property type="entry name" value="RdgB/HAM1 family non-canonical purine NTP pyrophosphatase"/>
    <property type="match status" value="1"/>
</dbReference>
<dbReference type="EMBL" id="JBHLZP010000416">
    <property type="protein sequence ID" value="MFB9837735.1"/>
    <property type="molecule type" value="Genomic_DNA"/>
</dbReference>
<evidence type="ECO:0000313" key="5">
    <source>
        <dbReference type="Proteomes" id="UP001589627"/>
    </source>
</evidence>
<dbReference type="InterPro" id="IPR029001">
    <property type="entry name" value="ITPase-like_fam"/>
</dbReference>
<dbReference type="GO" id="GO:0036220">
    <property type="term" value="F:ITP diphosphatase activity"/>
    <property type="evidence" value="ECO:0007669"/>
    <property type="project" value="UniProtKB-EC"/>
</dbReference>
<gene>
    <name evidence="4" type="primary">rdgB</name>
    <name evidence="4" type="ORF">ACFFNX_36795</name>
</gene>
<name>A0ABV5YRP1_9ACTN</name>